<name>A0A6B8REI5_9BACL</name>
<dbReference type="AlphaFoldDB" id="A0A6B8REI5"/>
<reference evidence="2" key="1">
    <citation type="submission" date="2018-11" db="EMBL/GenBank/DDBJ databases">
        <title>Complete genome sequence of Paenibacillus sp. ML311-T8.</title>
        <authorList>
            <person name="Nam Y.-D."/>
            <person name="Kang J."/>
            <person name="Chung W.-H."/>
            <person name="Park Y.S."/>
        </authorList>
    </citation>
    <scope>NUCLEOTIDE SEQUENCE [LARGE SCALE GENOMIC DNA]</scope>
    <source>
        <strain evidence="2">ML311-T8</strain>
    </source>
</reference>
<protein>
    <submittedName>
        <fullName evidence="1">Uncharacterized protein</fullName>
    </submittedName>
</protein>
<accession>A0A6B8REI5</accession>
<dbReference type="EMBL" id="CP034235">
    <property type="protein sequence ID" value="QGQ94901.1"/>
    <property type="molecule type" value="Genomic_DNA"/>
</dbReference>
<organism evidence="1 2">
    <name type="scientific">Paenibacillus psychroresistens</name>
    <dbReference type="NCBI Taxonomy" id="1778678"/>
    <lineage>
        <taxon>Bacteria</taxon>
        <taxon>Bacillati</taxon>
        <taxon>Bacillota</taxon>
        <taxon>Bacilli</taxon>
        <taxon>Bacillales</taxon>
        <taxon>Paenibacillaceae</taxon>
        <taxon>Paenibacillus</taxon>
    </lineage>
</organism>
<dbReference type="Proteomes" id="UP000426246">
    <property type="component" value="Chromosome"/>
</dbReference>
<dbReference type="OrthoDB" id="2520504at2"/>
<proteinExistence type="predicted"/>
<sequence>MKALRYAIILMILVQLFLPWAMPTNQIYHNRIDYNITKESDEKFEPALEQIKLEIKHKHLKDYIIIIGDSVLYGSPGNSDQAVNAFMEDSARKSPTQSKLRIFNLSYPSMMAGDIYVMLLKLDELGISTDHIMINFRYASFVARDTNPPIKAVFWLMRDLKSLDSSAYQHILPQMKDSHYKEPAFFYGQFMDKLYHDFLPEIKLYSYKDYIVNMLQRSKLKLLGHKLPDDAIQFGDPRPWTVKETLTKYVQGDVIKKSYSDTPFNMTESNPDIYFIEKILKHQEGKETMVVMNGANQTLLKQYVEKPGYQTNLQAIDAYFQQKPVKYVNLEGKIDDSLYTDHTHFIAEGYKAMADLLWPYYAK</sequence>
<gene>
    <name evidence="1" type="ORF">EHS13_08430</name>
</gene>
<evidence type="ECO:0000313" key="1">
    <source>
        <dbReference type="EMBL" id="QGQ94901.1"/>
    </source>
</evidence>
<evidence type="ECO:0000313" key="2">
    <source>
        <dbReference type="Proteomes" id="UP000426246"/>
    </source>
</evidence>
<keyword evidence="2" id="KW-1185">Reference proteome</keyword>
<dbReference type="KEGG" id="ppsc:EHS13_08430"/>
<dbReference type="RefSeq" id="WP_155699912.1">
    <property type="nucleotide sequence ID" value="NZ_CP034235.1"/>
</dbReference>